<evidence type="ECO:0000313" key="2">
    <source>
        <dbReference type="EMBL" id="CAF1340503.1"/>
    </source>
</evidence>
<proteinExistence type="predicted"/>
<name>A0A8S2F693_9BILA</name>
<reference evidence="2" key="1">
    <citation type="submission" date="2021-02" db="EMBL/GenBank/DDBJ databases">
        <authorList>
            <person name="Nowell W R."/>
        </authorList>
    </citation>
    <scope>NUCLEOTIDE SEQUENCE</scope>
</reference>
<organism evidence="2 4">
    <name type="scientific">Didymodactylos carnosus</name>
    <dbReference type="NCBI Taxonomy" id="1234261"/>
    <lineage>
        <taxon>Eukaryota</taxon>
        <taxon>Metazoa</taxon>
        <taxon>Spiralia</taxon>
        <taxon>Gnathifera</taxon>
        <taxon>Rotifera</taxon>
        <taxon>Eurotatoria</taxon>
        <taxon>Bdelloidea</taxon>
        <taxon>Philodinida</taxon>
        <taxon>Philodinidae</taxon>
        <taxon>Didymodactylos</taxon>
    </lineage>
</organism>
<sequence>MYNLSDIKNYPHNKIEKTYLLNKIEEIIAAHTELEHFYEPFASGLSSPNIHDIKPKDFACKGDSGGNSGDGSNISTKEGTSVSSPESTISMSQASNVIMKGDLRVKRDSSALRSVLSMKYTLEATVYAELTIMNNEKKEKSAVLQIYDGKKSKQLLHSFVLDKAQEEYILFSPKACISNILAKK</sequence>
<comment type="caution">
    <text evidence="2">The sequence shown here is derived from an EMBL/GenBank/DDBJ whole genome shotgun (WGS) entry which is preliminary data.</text>
</comment>
<dbReference type="Proteomes" id="UP000677228">
    <property type="component" value="Unassembled WGS sequence"/>
</dbReference>
<gene>
    <name evidence="2" type="ORF">OVA965_LOCUS30322</name>
    <name evidence="3" type="ORF">TMI583_LOCUS31122</name>
</gene>
<feature type="region of interest" description="Disordered" evidence="1">
    <location>
        <begin position="56"/>
        <end position="89"/>
    </location>
</feature>
<evidence type="ECO:0000313" key="3">
    <source>
        <dbReference type="EMBL" id="CAF4151792.1"/>
    </source>
</evidence>
<dbReference type="AlphaFoldDB" id="A0A8S2F693"/>
<dbReference type="Proteomes" id="UP000682733">
    <property type="component" value="Unassembled WGS sequence"/>
</dbReference>
<dbReference type="EMBL" id="CAJNOK010021960">
    <property type="protein sequence ID" value="CAF1340503.1"/>
    <property type="molecule type" value="Genomic_DNA"/>
</dbReference>
<evidence type="ECO:0000313" key="4">
    <source>
        <dbReference type="Proteomes" id="UP000677228"/>
    </source>
</evidence>
<dbReference type="EMBL" id="CAJOBA010043589">
    <property type="protein sequence ID" value="CAF4151792.1"/>
    <property type="molecule type" value="Genomic_DNA"/>
</dbReference>
<protein>
    <submittedName>
        <fullName evidence="2">Uncharacterized protein</fullName>
    </submittedName>
</protein>
<evidence type="ECO:0000256" key="1">
    <source>
        <dbReference type="SAM" id="MobiDB-lite"/>
    </source>
</evidence>
<feature type="compositionally biased region" description="Polar residues" evidence="1">
    <location>
        <begin position="74"/>
        <end position="89"/>
    </location>
</feature>
<accession>A0A8S2F693</accession>